<reference evidence="2 3" key="2">
    <citation type="submission" date="2018-06" db="EMBL/GenBank/DDBJ databases">
        <title>Metagenomic assembly of (sub)arctic Cyanobacteria and their associated microbiome from non-axenic cultures.</title>
        <authorList>
            <person name="Baurain D."/>
        </authorList>
    </citation>
    <scope>NUCLEOTIDE SEQUENCE [LARGE SCALE GENOMIC DNA]</scope>
    <source>
        <strain evidence="2">ULC041bin1</strain>
    </source>
</reference>
<organism evidence="2 3">
    <name type="scientific">Shackletoniella antarctica</name>
    <dbReference type="NCBI Taxonomy" id="268115"/>
    <lineage>
        <taxon>Bacteria</taxon>
        <taxon>Bacillati</taxon>
        <taxon>Cyanobacteriota</taxon>
        <taxon>Cyanophyceae</taxon>
        <taxon>Oculatellales</taxon>
        <taxon>Oculatellaceae</taxon>
        <taxon>Shackletoniella</taxon>
    </lineage>
</organism>
<dbReference type="Proteomes" id="UP000249081">
    <property type="component" value="Unassembled WGS sequence"/>
</dbReference>
<feature type="transmembrane region" description="Helical" evidence="1">
    <location>
        <begin position="76"/>
        <end position="97"/>
    </location>
</feature>
<protein>
    <submittedName>
        <fullName evidence="2">DUF2834 domain-containing protein</fullName>
    </submittedName>
</protein>
<dbReference type="EMBL" id="QBMN01000107">
    <property type="protein sequence ID" value="PZO38241.1"/>
    <property type="molecule type" value="Genomic_DNA"/>
</dbReference>
<feature type="transmembrane region" description="Helical" evidence="1">
    <location>
        <begin position="124"/>
        <end position="146"/>
    </location>
</feature>
<evidence type="ECO:0000313" key="2">
    <source>
        <dbReference type="EMBL" id="PZO38241.1"/>
    </source>
</evidence>
<keyword evidence="1" id="KW-0472">Membrane</keyword>
<dbReference type="PANTHER" id="PTHR36009:SF3">
    <property type="entry name" value="TRANSMEMBRANE PROTEIN"/>
    <property type="match status" value="1"/>
</dbReference>
<feature type="transmembrane region" description="Helical" evidence="1">
    <location>
        <begin position="189"/>
        <end position="209"/>
    </location>
</feature>
<evidence type="ECO:0000313" key="3">
    <source>
        <dbReference type="Proteomes" id="UP000249081"/>
    </source>
</evidence>
<feature type="transmembrane region" description="Helical" evidence="1">
    <location>
        <begin position="42"/>
        <end position="64"/>
    </location>
</feature>
<feature type="transmembrane region" description="Helical" evidence="1">
    <location>
        <begin position="158"/>
        <end position="177"/>
    </location>
</feature>
<accession>A0A2W4XRU3</accession>
<dbReference type="PANTHER" id="PTHR36009">
    <property type="match status" value="1"/>
</dbReference>
<proteinExistence type="predicted"/>
<comment type="caution">
    <text evidence="2">The sequence shown here is derived from an EMBL/GenBank/DDBJ whole genome shotgun (WGS) entry which is preliminary data.</text>
</comment>
<gene>
    <name evidence="2" type="ORF">DCF17_14865</name>
</gene>
<sequence>MNRFIFWALWLGFILYAFILAPPDRADTADLILRLSTGAWEGINPAIVALFNAMGIWPMVYAAVALIDGHGQKLRAWPFVLASFAVGAFALLPYLALRQPNLTFSGPSFSGARGLLLRLLESRWLGALLGVGAIALAALALLKGNWPDFWQEWQTSRFIHVMSLDFVALWLLFPVLLKDDMARRGLTQSWHPLAVLALPLVGACLYLALRPGLGVAADEAVVGG</sequence>
<reference evidence="3" key="1">
    <citation type="submission" date="2018-04" db="EMBL/GenBank/DDBJ databases">
        <authorList>
            <person name="Cornet L."/>
        </authorList>
    </citation>
    <scope>NUCLEOTIDE SEQUENCE [LARGE SCALE GENOMIC DNA]</scope>
</reference>
<evidence type="ECO:0000256" key="1">
    <source>
        <dbReference type="SAM" id="Phobius"/>
    </source>
</evidence>
<name>A0A2W4XRU3_9CYAN</name>
<keyword evidence="1" id="KW-0812">Transmembrane</keyword>
<dbReference type="AlphaFoldDB" id="A0A2W4XRU3"/>
<keyword evidence="1" id="KW-1133">Transmembrane helix</keyword>